<dbReference type="Proteomes" id="UP001225576">
    <property type="component" value="Unassembled WGS sequence"/>
</dbReference>
<organism evidence="2 3">
    <name type="scientific">Trueperella bernardiae</name>
    <dbReference type="NCBI Taxonomy" id="59561"/>
    <lineage>
        <taxon>Bacteria</taxon>
        <taxon>Bacillati</taxon>
        <taxon>Actinomycetota</taxon>
        <taxon>Actinomycetes</taxon>
        <taxon>Actinomycetales</taxon>
        <taxon>Actinomycetaceae</taxon>
        <taxon>Trueperella</taxon>
    </lineage>
</organism>
<accession>A0AAW6ZK64</accession>
<evidence type="ECO:0000313" key="3">
    <source>
        <dbReference type="Proteomes" id="UP001225576"/>
    </source>
</evidence>
<evidence type="ECO:0000256" key="1">
    <source>
        <dbReference type="SAM" id="MobiDB-lite"/>
    </source>
</evidence>
<comment type="caution">
    <text evidence="2">The sequence shown here is derived from an EMBL/GenBank/DDBJ whole genome shotgun (WGS) entry which is preliminary data.</text>
</comment>
<feature type="region of interest" description="Disordered" evidence="1">
    <location>
        <begin position="111"/>
        <end position="148"/>
    </location>
</feature>
<dbReference type="RefSeq" id="WP_285321528.1">
    <property type="nucleotide sequence ID" value="NZ_JASPDQ010000014.1"/>
</dbReference>
<sequence length="148" mass="16362">MESREWLQKVAADKNGKVVVSAISKRAHIANSTLTDRLNNPEGLTVDQVIAICRAYSYPFTQGLLDLGFITEADLRLPAIQATLRDATDQQLVDEISRRLDAGNRAVFDRPIRPVPQELSEGATKLPPVEELAANPHQLDPEQGDHIE</sequence>
<gene>
    <name evidence="2" type="ORF">QP858_06695</name>
</gene>
<protein>
    <recommendedName>
        <fullName evidence="4">HTH cro/C1-type domain-containing protein</fullName>
    </recommendedName>
</protein>
<reference evidence="2" key="1">
    <citation type="submission" date="2023-05" db="EMBL/GenBank/DDBJ databases">
        <title>Genomic Catalog of Human Bladder Bacteria.</title>
        <authorList>
            <person name="Du J."/>
        </authorList>
    </citation>
    <scope>NUCLEOTIDE SEQUENCE</scope>
    <source>
        <strain evidence="2">UMB1304A</strain>
    </source>
</reference>
<evidence type="ECO:0000313" key="2">
    <source>
        <dbReference type="EMBL" id="MDK8602141.1"/>
    </source>
</evidence>
<proteinExistence type="predicted"/>
<feature type="compositionally biased region" description="Basic and acidic residues" evidence="1">
    <location>
        <begin position="139"/>
        <end position="148"/>
    </location>
</feature>
<name>A0AAW6ZK64_9ACTO</name>
<evidence type="ECO:0008006" key="4">
    <source>
        <dbReference type="Google" id="ProtNLM"/>
    </source>
</evidence>
<dbReference type="AlphaFoldDB" id="A0AAW6ZK64"/>
<dbReference type="EMBL" id="JASPDQ010000014">
    <property type="protein sequence ID" value="MDK8602141.1"/>
    <property type="molecule type" value="Genomic_DNA"/>
</dbReference>